<dbReference type="EMBL" id="CP034346">
    <property type="protein sequence ID" value="AZS14672.1"/>
    <property type="molecule type" value="Genomic_DNA"/>
</dbReference>
<name>A0A3S9UWH3_9BACL</name>
<dbReference type="Proteomes" id="UP000270678">
    <property type="component" value="Chromosome"/>
</dbReference>
<accession>A0A3S9UWH3</accession>
<protein>
    <submittedName>
        <fullName evidence="2">DUF4297 domain-containing protein</fullName>
    </submittedName>
</protein>
<reference evidence="3" key="1">
    <citation type="submission" date="2018-12" db="EMBL/GenBank/DDBJ databases">
        <title>Complete genome sequence of Paenibacillus sp. MBLB1234.</title>
        <authorList>
            <person name="Nam Y.-D."/>
            <person name="Kang J."/>
            <person name="Chung W.-H."/>
            <person name="Park Y.S."/>
        </authorList>
    </citation>
    <scope>NUCLEOTIDE SEQUENCE [LARGE SCALE GENOMIC DNA]</scope>
    <source>
        <strain evidence="3">MBLB1234</strain>
    </source>
</reference>
<proteinExistence type="predicted"/>
<dbReference type="RefSeq" id="WP_126997548.1">
    <property type="nucleotide sequence ID" value="NZ_CP034346.1"/>
</dbReference>
<dbReference type="KEGG" id="plut:EI981_09535"/>
<evidence type="ECO:0000313" key="3">
    <source>
        <dbReference type="Proteomes" id="UP000270678"/>
    </source>
</evidence>
<dbReference type="AlphaFoldDB" id="A0A3S9UWH3"/>
<evidence type="ECO:0000259" key="1">
    <source>
        <dbReference type="Pfam" id="PF14130"/>
    </source>
</evidence>
<evidence type="ECO:0000313" key="2">
    <source>
        <dbReference type="EMBL" id="AZS14672.1"/>
    </source>
</evidence>
<dbReference type="OrthoDB" id="2985464at2"/>
<sequence>MEYTELELGLLEKVNKYRRKYIEETISDDEARSVVRYLLQDEPDDLGGLTALRGFIYQYYVAVHYMVEMLHAEHAWWNEVIFEFLDDIALLGNEKIRFVQVKTVREDGQDRHLIPSTLLKRESGLDSWLDTLFSNLPEFERRQKYINMQGFISKEYSVQFEIATNAPYDNKSLKLYAQNDSYQLPMGSIPKNDSLEKGLSKVFQKKITEKGKVISTQELYFADSVGQEPDWCLERFYLNHLGCMENLKEKIVGKIADYCKMRLTTLNNFAESNTNQKKRLSGDGLLYDYVARKVFKQLLLRVIERTHRDDLPDKLLLVFNKTEIADWIEDWQQKALNEIQRDVEQTLQRKKFVKCFEELKEEIDSTWNAVLRADLLNTLGWMYDALEDEVLNGNPYVYEQFLNRLFYLNNSHLPSAQRMKDEIYLKESLKYMMICLAFYPDRDFLFSNAQFLFKQGKQGEEAWNVFTIYNAREKETYAQALRRIVARSRDCLFTQSLQHAYYCFVTHDDKTQSLTLGNDPFATLIPITHNHESSESEIVDQPEHIKFQKQDKLNLIINRFNDPVNTRSFQDHQMRAGWHILLNNYDEL</sequence>
<feature type="domain" description="CD-NTase associated protein 4-like DNA endonuclease" evidence="1">
    <location>
        <begin position="47"/>
        <end position="212"/>
    </location>
</feature>
<dbReference type="GO" id="GO:0004518">
    <property type="term" value="F:nuclease activity"/>
    <property type="evidence" value="ECO:0007669"/>
    <property type="project" value="InterPro"/>
</dbReference>
<dbReference type="Pfam" id="PF14130">
    <property type="entry name" value="Cap4_nuclease"/>
    <property type="match status" value="1"/>
</dbReference>
<gene>
    <name evidence="2" type="ORF">EI981_09535</name>
</gene>
<organism evidence="2 3">
    <name type="scientific">Paenibacillus lutimineralis</name>
    <dbReference type="NCBI Taxonomy" id="2707005"/>
    <lineage>
        <taxon>Bacteria</taxon>
        <taxon>Bacillati</taxon>
        <taxon>Bacillota</taxon>
        <taxon>Bacilli</taxon>
        <taxon>Bacillales</taxon>
        <taxon>Paenibacillaceae</taxon>
        <taxon>Paenibacillus</taxon>
    </lineage>
</organism>
<keyword evidence="3" id="KW-1185">Reference proteome</keyword>
<dbReference type="InterPro" id="IPR025382">
    <property type="entry name" value="Cap4-like_endonuclease_dom"/>
</dbReference>